<protein>
    <submittedName>
        <fullName evidence="1">Uncharacterized protein</fullName>
    </submittedName>
</protein>
<accession>A0A8S1MWB2</accession>
<evidence type="ECO:0000313" key="2">
    <source>
        <dbReference type="Proteomes" id="UP000692954"/>
    </source>
</evidence>
<gene>
    <name evidence="1" type="ORF">PSON_ATCC_30995.1.T0430107</name>
</gene>
<proteinExistence type="predicted"/>
<sequence length="141" mass="17216">MTSRLINRYVRDQNAEHLNQQQNFVLSDIQSNFNTKVIDNPYKQVETVIPNTKNSNLYTKKLEQQFEKKIKDKFKKKYVDTNEYLELVGQNVYKKELEFIMKEQQQEYQYFEEKADEEEVYFNNWNNQQLAKMSQPLIQHF</sequence>
<comment type="caution">
    <text evidence="1">The sequence shown here is derived from an EMBL/GenBank/DDBJ whole genome shotgun (WGS) entry which is preliminary data.</text>
</comment>
<dbReference type="AlphaFoldDB" id="A0A8S1MWB2"/>
<organism evidence="1 2">
    <name type="scientific">Paramecium sonneborni</name>
    <dbReference type="NCBI Taxonomy" id="65129"/>
    <lineage>
        <taxon>Eukaryota</taxon>
        <taxon>Sar</taxon>
        <taxon>Alveolata</taxon>
        <taxon>Ciliophora</taxon>
        <taxon>Intramacronucleata</taxon>
        <taxon>Oligohymenophorea</taxon>
        <taxon>Peniculida</taxon>
        <taxon>Parameciidae</taxon>
        <taxon>Paramecium</taxon>
    </lineage>
</organism>
<name>A0A8S1MWB2_9CILI</name>
<dbReference type="Proteomes" id="UP000692954">
    <property type="component" value="Unassembled WGS sequence"/>
</dbReference>
<dbReference type="EMBL" id="CAJJDN010000043">
    <property type="protein sequence ID" value="CAD8082271.1"/>
    <property type="molecule type" value="Genomic_DNA"/>
</dbReference>
<dbReference type="OrthoDB" id="295983at2759"/>
<evidence type="ECO:0000313" key="1">
    <source>
        <dbReference type="EMBL" id="CAD8082271.1"/>
    </source>
</evidence>
<keyword evidence="2" id="KW-1185">Reference proteome</keyword>
<reference evidence="1" key="1">
    <citation type="submission" date="2021-01" db="EMBL/GenBank/DDBJ databases">
        <authorList>
            <consortium name="Genoscope - CEA"/>
            <person name="William W."/>
        </authorList>
    </citation>
    <scope>NUCLEOTIDE SEQUENCE</scope>
</reference>